<dbReference type="RefSeq" id="WP_273437179.1">
    <property type="nucleotide sequence ID" value="NZ_CAXXYC010000002.1"/>
</dbReference>
<keyword evidence="1" id="KW-0808">Transferase</keyword>
<evidence type="ECO:0000313" key="1">
    <source>
        <dbReference type="EMBL" id="PLX63413.1"/>
    </source>
</evidence>
<dbReference type="GO" id="GO:0008483">
    <property type="term" value="F:transaminase activity"/>
    <property type="evidence" value="ECO:0007669"/>
    <property type="project" value="UniProtKB-KW"/>
</dbReference>
<keyword evidence="1" id="KW-0032">Aminotransferase</keyword>
<sequence>MIKLQQALYDWPTKSFEQSLKNELLALAPGILPLQQGVAQGGYVDDSDLQFTLLDKSATAHQIVVKVGVFFSEIIAGCSCGDDPVSEHVYCEISIHIDRQNAEAWFYLV</sequence>
<dbReference type="AlphaFoldDB" id="A0A2N6D144"/>
<evidence type="ECO:0000313" key="2">
    <source>
        <dbReference type="Proteomes" id="UP000235015"/>
    </source>
</evidence>
<comment type="caution">
    <text evidence="1">The sequence shown here is derived from an EMBL/GenBank/DDBJ whole genome shotgun (WGS) entry which is preliminary data.</text>
</comment>
<dbReference type="STRING" id="1111735.GCA_000428045_03493"/>
<accession>A0A2N6D144</accession>
<dbReference type="EMBL" id="PKUN01000001">
    <property type="protein sequence ID" value="PLX63413.1"/>
    <property type="molecule type" value="Genomic_DNA"/>
</dbReference>
<gene>
    <name evidence="1" type="ORF">C0630_00425</name>
</gene>
<protein>
    <submittedName>
        <fullName evidence="1">Glucosamine--fructose-6-phosphate aminotransferase</fullName>
    </submittedName>
</protein>
<reference evidence="1 2" key="1">
    <citation type="submission" date="2017-11" db="EMBL/GenBank/DDBJ databases">
        <title>Genome-resolved metagenomics identifies genetic mobility, metabolic interactions, and unexpected diversity in perchlorate-reducing communities.</title>
        <authorList>
            <person name="Barnum T.P."/>
            <person name="Figueroa I.A."/>
            <person name="Carlstrom C.I."/>
            <person name="Lucas L.N."/>
            <person name="Engelbrektson A.L."/>
            <person name="Coates J.D."/>
        </authorList>
    </citation>
    <scope>NUCLEOTIDE SEQUENCE [LARGE SCALE GENOMIC DNA]</scope>
    <source>
        <strain evidence="1">BM301</strain>
    </source>
</reference>
<name>A0A2N6D144_9GAMM</name>
<organism evidence="1 2">
    <name type="scientific">Sedimenticola selenatireducens</name>
    <dbReference type="NCBI Taxonomy" id="191960"/>
    <lineage>
        <taxon>Bacteria</taxon>
        <taxon>Pseudomonadati</taxon>
        <taxon>Pseudomonadota</taxon>
        <taxon>Gammaproteobacteria</taxon>
        <taxon>Chromatiales</taxon>
        <taxon>Sedimenticolaceae</taxon>
        <taxon>Sedimenticola</taxon>
    </lineage>
</organism>
<proteinExistence type="predicted"/>
<dbReference type="Proteomes" id="UP000235015">
    <property type="component" value="Unassembled WGS sequence"/>
</dbReference>